<dbReference type="Gene3D" id="3.30.9.10">
    <property type="entry name" value="D-Amino Acid Oxidase, subunit A, domain 2"/>
    <property type="match status" value="1"/>
</dbReference>
<evidence type="ECO:0000313" key="2">
    <source>
        <dbReference type="EMBL" id="ANM86631.1"/>
    </source>
</evidence>
<sequence>MANLPTPKSSASFWHSEPSEFLLGHRTSTTLPEEADVVIVGSGITGASAARFLAEDERAKGLRVVILEAREACWGATGRNGGHCQALLFDRGPDVAAFELRNFHAIESYIADNNVACEWHAVPGCRTFWTEALAEQAAKDVQQLKDADPEIGKEVTMIQNEEDIRKLRVNGAPGVTLTAVAASLWPYKLIAFMLERLIKHHGLNLQTKTPVDKIELCKDNTEKPGTSARHILHTSRGSIRTQNVILATNAYTSHLLPHFSSLIVPERGTMTALIPPKGSKHLSNSYGFVGFDGANPMHDDYLNQRPFSGVPNPVGHLMFGGGAVAKSHNMVNEDDDSFVDMGSVAYLKKVLLQLLDLGGETEGLHELEATHAWSGIWGTSIDNHPWVGAVPNMEGVWLAGGYSGHGMPNAMLCGKAVVEMMLAQRLGMASLNIQEQLVKNGDLPKSYLITEERIDRCKQMDSVEVQDQKAATWRIKREAGL</sequence>
<dbReference type="InterPro" id="IPR036188">
    <property type="entry name" value="FAD/NAD-bd_sf"/>
</dbReference>
<dbReference type="EMBL" id="MG777473">
    <property type="protein sequence ID" value="AUW30793.1"/>
    <property type="molecule type" value="Genomic_DNA"/>
</dbReference>
<proteinExistence type="predicted"/>
<accession>A0A1Z1C4Z6</accession>
<dbReference type="Pfam" id="PF01266">
    <property type="entry name" value="DAO"/>
    <property type="match status" value="1"/>
</dbReference>
<dbReference type="SUPFAM" id="SSF51905">
    <property type="entry name" value="FAD/NAD(P)-binding domain"/>
    <property type="match status" value="1"/>
</dbReference>
<dbReference type="Gene3D" id="3.50.50.60">
    <property type="entry name" value="FAD/NAD(P)-binding domain"/>
    <property type="match status" value="1"/>
</dbReference>
<dbReference type="GO" id="GO:0005737">
    <property type="term" value="C:cytoplasm"/>
    <property type="evidence" value="ECO:0007669"/>
    <property type="project" value="TreeGrafter"/>
</dbReference>
<evidence type="ECO:0000313" key="3">
    <source>
        <dbReference type="EMBL" id="AUW30793.1"/>
    </source>
</evidence>
<name>A0A1Z1C4Z6_CLAUC</name>
<dbReference type="PANTHER" id="PTHR13847:SF129">
    <property type="entry name" value="FAD DEPENDENT OXIDOREDUCTASE"/>
    <property type="match status" value="1"/>
</dbReference>
<organism evidence="2">
    <name type="scientific">Cladonia uncialis subsp. uncialis</name>
    <dbReference type="NCBI Taxonomy" id="180999"/>
    <lineage>
        <taxon>Eukaryota</taxon>
        <taxon>Fungi</taxon>
        <taxon>Dikarya</taxon>
        <taxon>Ascomycota</taxon>
        <taxon>Pezizomycotina</taxon>
        <taxon>Lecanoromycetes</taxon>
        <taxon>OSLEUM clade</taxon>
        <taxon>Lecanoromycetidae</taxon>
        <taxon>Lecanorales</taxon>
        <taxon>Lecanorineae</taxon>
        <taxon>Cladoniaceae</taxon>
        <taxon>Cladonia</taxon>
    </lineage>
</organism>
<feature type="domain" description="FAD dependent oxidoreductase" evidence="1">
    <location>
        <begin position="36"/>
        <end position="420"/>
    </location>
</feature>
<reference evidence="3" key="2">
    <citation type="submission" date="2017-12" db="EMBL/GenBank/DDBJ databases">
        <title>Genome Sequencing Reveals a Rich Biosynthetic Potential.</title>
        <authorList>
            <person name="Bertrand R.L."/>
            <person name="Abdel-Hameed M.E."/>
            <person name="Sorensen J.L."/>
        </authorList>
    </citation>
    <scope>NUCLEOTIDE SEQUENCE</scope>
</reference>
<evidence type="ECO:0000259" key="1">
    <source>
        <dbReference type="Pfam" id="PF01266"/>
    </source>
</evidence>
<dbReference type="PANTHER" id="PTHR13847">
    <property type="entry name" value="SARCOSINE DEHYDROGENASE-RELATED"/>
    <property type="match status" value="1"/>
</dbReference>
<reference evidence="2" key="1">
    <citation type="submission" date="2016-05" db="EMBL/GenBank/DDBJ databases">
        <title>Lichen genome sequencing reveals its rich biosynthetic potential.</title>
        <authorList>
            <person name="Bertrand R.L."/>
            <person name="Abdel-Hameed M."/>
            <person name="Sorensen J.L."/>
        </authorList>
    </citation>
    <scope>NUCLEOTIDE SEQUENCE</scope>
</reference>
<dbReference type="AlphaFoldDB" id="A0A1Z1C4Z6"/>
<dbReference type="EMBL" id="KX264284">
    <property type="protein sequence ID" value="ANM86631.1"/>
    <property type="molecule type" value="Genomic_DNA"/>
</dbReference>
<dbReference type="InterPro" id="IPR006076">
    <property type="entry name" value="FAD-dep_OxRdtase"/>
</dbReference>
<protein>
    <submittedName>
        <fullName evidence="3">Putative FAD oxidase</fullName>
    </submittedName>
    <submittedName>
        <fullName evidence="2">Putative FAD oxidoreductase</fullName>
    </submittedName>
</protein>